<dbReference type="InterPro" id="IPR010285">
    <property type="entry name" value="DNA_helicase_pif1-like_DEAD"/>
</dbReference>
<feature type="domain" description="DNA helicase Pif1-like DEAD-box helicase" evidence="2">
    <location>
        <begin position="19"/>
        <end position="85"/>
    </location>
</feature>
<dbReference type="EMBL" id="BGPR01095053">
    <property type="protein sequence ID" value="GBM37039.1"/>
    <property type="molecule type" value="Genomic_DNA"/>
</dbReference>
<accession>A0A4Y2F9L6</accession>
<comment type="caution">
    <text evidence="3">The sequence shown here is derived from an EMBL/GenBank/DDBJ whole genome shotgun (WGS) entry which is preliminary data.</text>
</comment>
<dbReference type="Proteomes" id="UP000499080">
    <property type="component" value="Unassembled WGS sequence"/>
</dbReference>
<name>A0A4Y2F9L6_ARAVE</name>
<keyword evidence="4" id="KW-1185">Reference proteome</keyword>
<dbReference type="Gene3D" id="3.40.50.300">
    <property type="entry name" value="P-loop containing nucleotide triphosphate hydrolases"/>
    <property type="match status" value="1"/>
</dbReference>
<evidence type="ECO:0000313" key="4">
    <source>
        <dbReference type="Proteomes" id="UP000499080"/>
    </source>
</evidence>
<sequence>MNYDTELLQQRLNELAPLLNPEQKTIFDNVLKQVESGEGGSYFLDAPGGTGKTFILNLLLAQIRKDKKVAIAVASSGIAATLLDGT</sequence>
<dbReference type="GO" id="GO:0000723">
    <property type="term" value="P:telomere maintenance"/>
    <property type="evidence" value="ECO:0007669"/>
    <property type="project" value="InterPro"/>
</dbReference>
<dbReference type="GO" id="GO:0006281">
    <property type="term" value="P:DNA repair"/>
    <property type="evidence" value="ECO:0007669"/>
    <property type="project" value="UniProtKB-KW"/>
</dbReference>
<keyword evidence="1" id="KW-0233">DNA recombination</keyword>
<organism evidence="3 4">
    <name type="scientific">Araneus ventricosus</name>
    <name type="common">Orbweaver spider</name>
    <name type="synonym">Epeira ventricosa</name>
    <dbReference type="NCBI Taxonomy" id="182803"/>
    <lineage>
        <taxon>Eukaryota</taxon>
        <taxon>Metazoa</taxon>
        <taxon>Ecdysozoa</taxon>
        <taxon>Arthropoda</taxon>
        <taxon>Chelicerata</taxon>
        <taxon>Arachnida</taxon>
        <taxon>Araneae</taxon>
        <taxon>Araneomorphae</taxon>
        <taxon>Entelegynae</taxon>
        <taxon>Araneoidea</taxon>
        <taxon>Araneidae</taxon>
        <taxon>Araneus</taxon>
    </lineage>
</organism>
<keyword evidence="1" id="KW-0227">DNA damage</keyword>
<comment type="catalytic activity">
    <reaction evidence="1">
        <text>ATP + H2O = ADP + phosphate + H(+)</text>
        <dbReference type="Rhea" id="RHEA:13065"/>
        <dbReference type="ChEBI" id="CHEBI:15377"/>
        <dbReference type="ChEBI" id="CHEBI:15378"/>
        <dbReference type="ChEBI" id="CHEBI:30616"/>
        <dbReference type="ChEBI" id="CHEBI:43474"/>
        <dbReference type="ChEBI" id="CHEBI:456216"/>
        <dbReference type="EC" id="5.6.2.3"/>
    </reaction>
</comment>
<dbReference type="GO" id="GO:0005524">
    <property type="term" value="F:ATP binding"/>
    <property type="evidence" value="ECO:0007669"/>
    <property type="project" value="UniProtKB-KW"/>
</dbReference>
<dbReference type="PANTHER" id="PTHR10492">
    <property type="match status" value="1"/>
</dbReference>
<evidence type="ECO:0000259" key="2">
    <source>
        <dbReference type="Pfam" id="PF05970"/>
    </source>
</evidence>
<comment type="cofactor">
    <cofactor evidence="1">
        <name>Mg(2+)</name>
        <dbReference type="ChEBI" id="CHEBI:18420"/>
    </cofactor>
</comment>
<gene>
    <name evidence="3" type="ORF">AVEN_129972_1</name>
</gene>
<dbReference type="EC" id="5.6.2.3" evidence="1"/>
<dbReference type="Pfam" id="PF05970">
    <property type="entry name" value="PIF1"/>
    <property type="match status" value="1"/>
</dbReference>
<dbReference type="PANTHER" id="PTHR10492:SF57">
    <property type="entry name" value="ATP-DEPENDENT DNA HELICASE"/>
    <property type="match status" value="1"/>
</dbReference>
<reference evidence="3 4" key="1">
    <citation type="journal article" date="2019" name="Sci. Rep.">
        <title>Orb-weaving spider Araneus ventricosus genome elucidates the spidroin gene catalogue.</title>
        <authorList>
            <person name="Kono N."/>
            <person name="Nakamura H."/>
            <person name="Ohtoshi R."/>
            <person name="Moran D.A.P."/>
            <person name="Shinohara A."/>
            <person name="Yoshida Y."/>
            <person name="Fujiwara M."/>
            <person name="Mori M."/>
            <person name="Tomita M."/>
            <person name="Arakawa K."/>
        </authorList>
    </citation>
    <scope>NUCLEOTIDE SEQUENCE [LARGE SCALE GENOMIC DNA]</scope>
</reference>
<dbReference type="OrthoDB" id="6435532at2759"/>
<keyword evidence="1" id="KW-0347">Helicase</keyword>
<dbReference type="AlphaFoldDB" id="A0A4Y2F9L6"/>
<dbReference type="SUPFAM" id="SSF52540">
    <property type="entry name" value="P-loop containing nucleoside triphosphate hydrolases"/>
    <property type="match status" value="1"/>
</dbReference>
<keyword evidence="1" id="KW-0234">DNA repair</keyword>
<protein>
    <recommendedName>
        <fullName evidence="1">ATP-dependent DNA helicase</fullName>
        <ecNumber evidence="1">5.6.2.3</ecNumber>
    </recommendedName>
</protein>
<dbReference type="GO" id="GO:0016887">
    <property type="term" value="F:ATP hydrolysis activity"/>
    <property type="evidence" value="ECO:0007669"/>
    <property type="project" value="RHEA"/>
</dbReference>
<dbReference type="GO" id="GO:0043139">
    <property type="term" value="F:5'-3' DNA helicase activity"/>
    <property type="evidence" value="ECO:0007669"/>
    <property type="project" value="UniProtKB-EC"/>
</dbReference>
<dbReference type="GO" id="GO:0006310">
    <property type="term" value="P:DNA recombination"/>
    <property type="evidence" value="ECO:0007669"/>
    <property type="project" value="UniProtKB-KW"/>
</dbReference>
<comment type="similarity">
    <text evidence="1">Belongs to the helicase family.</text>
</comment>
<proteinExistence type="inferred from homology"/>
<keyword evidence="1" id="KW-0378">Hydrolase</keyword>
<dbReference type="InterPro" id="IPR027417">
    <property type="entry name" value="P-loop_NTPase"/>
</dbReference>
<evidence type="ECO:0000256" key="1">
    <source>
        <dbReference type="RuleBase" id="RU363044"/>
    </source>
</evidence>
<keyword evidence="1" id="KW-0067">ATP-binding</keyword>
<keyword evidence="1" id="KW-0547">Nucleotide-binding</keyword>
<evidence type="ECO:0000313" key="3">
    <source>
        <dbReference type="EMBL" id="GBM37039.1"/>
    </source>
</evidence>